<protein>
    <submittedName>
        <fullName evidence="1">Uncharacterized protein</fullName>
    </submittedName>
</protein>
<gene>
    <name evidence="1" type="ORF">ABR189_11060</name>
</gene>
<evidence type="ECO:0000313" key="2">
    <source>
        <dbReference type="Proteomes" id="UP001549749"/>
    </source>
</evidence>
<name>A0ABV2T4H0_9BACT</name>
<sequence>MKAGYFSFIILLVSISVKAQSVEYINTEPVYVLDSVVVTEAAISKLGPDAIAIITIAKGKKAVAMYGEQAENGVIYMETKPFARNRINRLLSAFSPDYNKLLRQYGSDSTFQYIVNNKLMTPTEESQLVALEKKSLLGVEILGPKKLEEQYQVTGKNAGVVIKALSE</sequence>
<organism evidence="1 2">
    <name type="scientific">Chitinophaga defluvii</name>
    <dbReference type="NCBI Taxonomy" id="3163343"/>
    <lineage>
        <taxon>Bacteria</taxon>
        <taxon>Pseudomonadati</taxon>
        <taxon>Bacteroidota</taxon>
        <taxon>Chitinophagia</taxon>
        <taxon>Chitinophagales</taxon>
        <taxon>Chitinophagaceae</taxon>
        <taxon>Chitinophaga</taxon>
    </lineage>
</organism>
<evidence type="ECO:0000313" key="1">
    <source>
        <dbReference type="EMBL" id="MET6997913.1"/>
    </source>
</evidence>
<keyword evidence="2" id="KW-1185">Reference proteome</keyword>
<comment type="caution">
    <text evidence="1">The sequence shown here is derived from an EMBL/GenBank/DDBJ whole genome shotgun (WGS) entry which is preliminary data.</text>
</comment>
<accession>A0ABV2T4H0</accession>
<dbReference type="Proteomes" id="UP001549749">
    <property type="component" value="Unassembled WGS sequence"/>
</dbReference>
<dbReference type="RefSeq" id="WP_354660548.1">
    <property type="nucleotide sequence ID" value="NZ_JBEXAC010000001.1"/>
</dbReference>
<dbReference type="EMBL" id="JBEXAC010000001">
    <property type="protein sequence ID" value="MET6997913.1"/>
    <property type="molecule type" value="Genomic_DNA"/>
</dbReference>
<reference evidence="1 2" key="1">
    <citation type="submission" date="2024-06" db="EMBL/GenBank/DDBJ databases">
        <title>Chitinophaga defluvii sp. nov., isolated from municipal sewage.</title>
        <authorList>
            <person name="Zhang L."/>
        </authorList>
    </citation>
    <scope>NUCLEOTIDE SEQUENCE [LARGE SCALE GENOMIC DNA]</scope>
    <source>
        <strain evidence="1 2">H8</strain>
    </source>
</reference>
<proteinExistence type="predicted"/>